<sequence length="75" mass="8224">MADPSRTDRRPLPLATHGPQPWEPPELRHTPGGVWAPDPLAVPAVAGWVDPDDRVVWFEHRNPVSGSGTTWGAVR</sequence>
<accession>A0A401V2M1</accession>
<proteinExistence type="predicted"/>
<dbReference type="AlphaFoldDB" id="A0A401V2M1"/>
<evidence type="ECO:0000256" key="1">
    <source>
        <dbReference type="SAM" id="MobiDB-lite"/>
    </source>
</evidence>
<gene>
    <name evidence="2" type="ORF">CTKZ_27210</name>
</gene>
<name>A0A401V2M1_9CELL</name>
<protein>
    <submittedName>
        <fullName evidence="2">Uncharacterized protein</fullName>
    </submittedName>
</protein>
<reference evidence="2 3" key="1">
    <citation type="submission" date="2018-11" db="EMBL/GenBank/DDBJ databases">
        <title>Draft genome sequence of Cellulomonas takizawaensis strain TKZ-21.</title>
        <authorList>
            <person name="Yamamura H."/>
            <person name="Hayashi T."/>
            <person name="Hamada M."/>
            <person name="Serisawa Y."/>
            <person name="Matsuyama K."/>
            <person name="Nakagawa Y."/>
            <person name="Otoguro M."/>
            <person name="Yanagida F."/>
            <person name="Hayakawa M."/>
        </authorList>
    </citation>
    <scope>NUCLEOTIDE SEQUENCE [LARGE SCALE GENOMIC DNA]</scope>
    <source>
        <strain evidence="2 3">TKZ-21</strain>
    </source>
</reference>
<dbReference type="EMBL" id="BHYL01000239">
    <property type="protein sequence ID" value="GCD21159.1"/>
    <property type="molecule type" value="Genomic_DNA"/>
</dbReference>
<organism evidence="2 3">
    <name type="scientific">Cellulomonas algicola</name>
    <dbReference type="NCBI Taxonomy" id="2071633"/>
    <lineage>
        <taxon>Bacteria</taxon>
        <taxon>Bacillati</taxon>
        <taxon>Actinomycetota</taxon>
        <taxon>Actinomycetes</taxon>
        <taxon>Micrococcales</taxon>
        <taxon>Cellulomonadaceae</taxon>
        <taxon>Cellulomonas</taxon>
    </lineage>
</organism>
<dbReference type="OrthoDB" id="9952055at2"/>
<feature type="region of interest" description="Disordered" evidence="1">
    <location>
        <begin position="1"/>
        <end position="33"/>
    </location>
</feature>
<dbReference type="Proteomes" id="UP000288246">
    <property type="component" value="Unassembled WGS sequence"/>
</dbReference>
<dbReference type="RefSeq" id="WP_124343667.1">
    <property type="nucleotide sequence ID" value="NZ_BHYL01000239.1"/>
</dbReference>
<evidence type="ECO:0000313" key="3">
    <source>
        <dbReference type="Proteomes" id="UP000288246"/>
    </source>
</evidence>
<feature type="compositionally biased region" description="Basic and acidic residues" evidence="1">
    <location>
        <begin position="1"/>
        <end position="11"/>
    </location>
</feature>
<comment type="caution">
    <text evidence="2">The sequence shown here is derived from an EMBL/GenBank/DDBJ whole genome shotgun (WGS) entry which is preliminary data.</text>
</comment>
<evidence type="ECO:0000313" key="2">
    <source>
        <dbReference type="EMBL" id="GCD21159.1"/>
    </source>
</evidence>
<keyword evidence="3" id="KW-1185">Reference proteome</keyword>